<dbReference type="InterPro" id="IPR003010">
    <property type="entry name" value="C-N_Hydrolase"/>
</dbReference>
<dbReference type="AlphaFoldDB" id="A0A382JNV2"/>
<reference evidence="3" key="1">
    <citation type="submission" date="2018-05" db="EMBL/GenBank/DDBJ databases">
        <authorList>
            <person name="Lanie J.A."/>
            <person name="Ng W.-L."/>
            <person name="Kazmierczak K.M."/>
            <person name="Andrzejewski T.M."/>
            <person name="Davidsen T.M."/>
            <person name="Wayne K.J."/>
            <person name="Tettelin H."/>
            <person name="Glass J.I."/>
            <person name="Rusch D."/>
            <person name="Podicherti R."/>
            <person name="Tsui H.-C.T."/>
            <person name="Winkler M.E."/>
        </authorList>
    </citation>
    <scope>NUCLEOTIDE SEQUENCE</scope>
</reference>
<organism evidence="3">
    <name type="scientific">marine metagenome</name>
    <dbReference type="NCBI Taxonomy" id="408172"/>
    <lineage>
        <taxon>unclassified sequences</taxon>
        <taxon>metagenomes</taxon>
        <taxon>ecological metagenomes</taxon>
    </lineage>
</organism>
<feature type="non-terminal residue" evidence="3">
    <location>
        <position position="125"/>
    </location>
</feature>
<keyword evidence="1" id="KW-0378">Hydrolase</keyword>
<name>A0A382JNV2_9ZZZZ</name>
<dbReference type="PANTHER" id="PTHR43674:SF2">
    <property type="entry name" value="BETA-UREIDOPROPIONASE"/>
    <property type="match status" value="1"/>
</dbReference>
<sequence length="125" mass="14331">MKLSLIQMNSSPDRDENVERAARYIDEAVAHDKPDLVVIPEFFNHVYVFQYRDYKYIDCAERESGVAITRIREKAKEHSIHVIATIFEEHSAGVYYDSAMVIDPVGEIIGKYRKVQPAAVATLEK</sequence>
<evidence type="ECO:0000256" key="1">
    <source>
        <dbReference type="ARBA" id="ARBA00022801"/>
    </source>
</evidence>
<dbReference type="SUPFAM" id="SSF56317">
    <property type="entry name" value="Carbon-nitrogen hydrolase"/>
    <property type="match status" value="1"/>
</dbReference>
<dbReference type="Gene3D" id="3.60.110.10">
    <property type="entry name" value="Carbon-nitrogen hydrolase"/>
    <property type="match status" value="1"/>
</dbReference>
<feature type="domain" description="CN hydrolase" evidence="2">
    <location>
        <begin position="1"/>
        <end position="125"/>
    </location>
</feature>
<dbReference type="PROSITE" id="PS50263">
    <property type="entry name" value="CN_HYDROLASE"/>
    <property type="match status" value="1"/>
</dbReference>
<gene>
    <name evidence="3" type="ORF">METZ01_LOCUS266998</name>
</gene>
<dbReference type="GO" id="GO:0016811">
    <property type="term" value="F:hydrolase activity, acting on carbon-nitrogen (but not peptide) bonds, in linear amides"/>
    <property type="evidence" value="ECO:0007669"/>
    <property type="project" value="UniProtKB-ARBA"/>
</dbReference>
<dbReference type="InterPro" id="IPR036526">
    <property type="entry name" value="C-N_Hydrolase_sf"/>
</dbReference>
<proteinExistence type="predicted"/>
<evidence type="ECO:0000259" key="2">
    <source>
        <dbReference type="PROSITE" id="PS50263"/>
    </source>
</evidence>
<dbReference type="EMBL" id="UINC01075700">
    <property type="protein sequence ID" value="SVC14144.1"/>
    <property type="molecule type" value="Genomic_DNA"/>
</dbReference>
<evidence type="ECO:0000313" key="3">
    <source>
        <dbReference type="EMBL" id="SVC14144.1"/>
    </source>
</evidence>
<dbReference type="InterPro" id="IPR050345">
    <property type="entry name" value="Aliph_Amidase/BUP"/>
</dbReference>
<dbReference type="PANTHER" id="PTHR43674">
    <property type="entry name" value="NITRILASE C965.09-RELATED"/>
    <property type="match status" value="1"/>
</dbReference>
<dbReference type="Pfam" id="PF00795">
    <property type="entry name" value="CN_hydrolase"/>
    <property type="match status" value="1"/>
</dbReference>
<protein>
    <recommendedName>
        <fullName evidence="2">CN hydrolase domain-containing protein</fullName>
    </recommendedName>
</protein>
<accession>A0A382JNV2</accession>